<evidence type="ECO:0000256" key="1">
    <source>
        <dbReference type="ARBA" id="ARBA00004240"/>
    </source>
</evidence>
<reference evidence="4 5" key="1">
    <citation type="submission" date="2012-06" db="EMBL/GenBank/DDBJ databases">
        <title>The complete chromosome of genome of Turneriella parva DSM 21527.</title>
        <authorList>
            <consortium name="US DOE Joint Genome Institute (JGI-PGF)"/>
            <person name="Lucas S."/>
            <person name="Han J."/>
            <person name="Lapidus A."/>
            <person name="Bruce D."/>
            <person name="Goodwin L."/>
            <person name="Pitluck S."/>
            <person name="Peters L."/>
            <person name="Kyrpides N."/>
            <person name="Mavromatis K."/>
            <person name="Ivanova N."/>
            <person name="Mikhailova N."/>
            <person name="Chertkov O."/>
            <person name="Detter J.C."/>
            <person name="Tapia R."/>
            <person name="Han C."/>
            <person name="Land M."/>
            <person name="Hauser L."/>
            <person name="Markowitz V."/>
            <person name="Cheng J.-F."/>
            <person name="Hugenholtz P."/>
            <person name="Woyke T."/>
            <person name="Wu D."/>
            <person name="Gronow S."/>
            <person name="Wellnitz S."/>
            <person name="Brambilla E."/>
            <person name="Klenk H.-P."/>
            <person name="Eisen J.A."/>
        </authorList>
    </citation>
    <scope>NUCLEOTIDE SEQUENCE [LARGE SCALE GENOMIC DNA]</scope>
    <source>
        <strain evidence="5">ATCC BAA-1111 / DSM 21527 / NCTC 11395 / H</strain>
    </source>
</reference>
<proteinExistence type="inferred from homology"/>
<dbReference type="Proteomes" id="UP000006048">
    <property type="component" value="Chromosome"/>
</dbReference>
<accession>I4BBG7</accession>
<evidence type="ECO:0000256" key="2">
    <source>
        <dbReference type="ARBA" id="ARBA00006484"/>
    </source>
</evidence>
<dbReference type="InterPro" id="IPR020904">
    <property type="entry name" value="Sc_DH/Rdtase_CS"/>
</dbReference>
<dbReference type="InterPro" id="IPR002347">
    <property type="entry name" value="SDR_fam"/>
</dbReference>
<dbReference type="SUPFAM" id="SSF51735">
    <property type="entry name" value="NAD(P)-binding Rossmann-fold domains"/>
    <property type="match status" value="1"/>
</dbReference>
<sequence length="261" mass="28091">MTDFRNRYGAWALITGASSGLGAEFARQLAAEKLDLILVARRRDRLNELATALKVEHGIQVKVVPLDLGKPNFMAVLKKQTAKLNIGLVINNAGFGIAGEFTENDLEREVAMLDVNCRAPLIIAHEFGRAMASHRRGGIIMVSSVVSFQGVPYMSHYAATKAYDLLLGEGLHYELKKHKVDVLTLCPGATQTEFANVADTGPVPGSMPVGPVVTAALEALGKKSVVVAGFKNKLMVFSTRLVSRGIGTYIAAQVMKKIGRS</sequence>
<evidence type="ECO:0000313" key="5">
    <source>
        <dbReference type="Proteomes" id="UP000006048"/>
    </source>
</evidence>
<dbReference type="InterPro" id="IPR051019">
    <property type="entry name" value="VLCFA-Steroid_DH"/>
</dbReference>
<name>I4BBG7_TURPD</name>
<dbReference type="PANTHER" id="PTHR43899:SF13">
    <property type="entry name" value="RH59310P"/>
    <property type="match status" value="1"/>
</dbReference>
<dbReference type="RefSeq" id="WP_014805100.1">
    <property type="nucleotide sequence ID" value="NC_018020.1"/>
</dbReference>
<dbReference type="OrthoDB" id="9808814at2"/>
<evidence type="ECO:0000256" key="3">
    <source>
        <dbReference type="ARBA" id="ARBA00023002"/>
    </source>
</evidence>
<dbReference type="PIRSF" id="PIRSF000126">
    <property type="entry name" value="11-beta-HSD1"/>
    <property type="match status" value="1"/>
</dbReference>
<keyword evidence="5" id="KW-1185">Reference proteome</keyword>
<dbReference type="HOGENOM" id="CLU_010194_2_1_12"/>
<dbReference type="PANTHER" id="PTHR43899">
    <property type="entry name" value="RH59310P"/>
    <property type="match status" value="1"/>
</dbReference>
<dbReference type="AlphaFoldDB" id="I4BBG7"/>
<dbReference type="Pfam" id="PF00106">
    <property type="entry name" value="adh_short"/>
    <property type="match status" value="1"/>
</dbReference>
<dbReference type="PROSITE" id="PS00061">
    <property type="entry name" value="ADH_SHORT"/>
    <property type="match status" value="1"/>
</dbReference>
<dbReference type="PRINTS" id="PR00081">
    <property type="entry name" value="GDHRDH"/>
</dbReference>
<evidence type="ECO:0000313" key="4">
    <source>
        <dbReference type="EMBL" id="AFM14624.1"/>
    </source>
</evidence>
<protein>
    <submittedName>
        <fullName evidence="4">Short-chain dehydrogenase/reductase SDR</fullName>
    </submittedName>
</protein>
<dbReference type="EMBL" id="CP002959">
    <property type="protein sequence ID" value="AFM14624.1"/>
    <property type="molecule type" value="Genomic_DNA"/>
</dbReference>
<comment type="subcellular location">
    <subcellularLocation>
        <location evidence="1">Endoplasmic reticulum</location>
    </subcellularLocation>
</comment>
<keyword evidence="3" id="KW-0560">Oxidoreductase</keyword>
<gene>
    <name evidence="4" type="ordered locus">Turpa_3990</name>
</gene>
<dbReference type="InterPro" id="IPR036291">
    <property type="entry name" value="NAD(P)-bd_dom_sf"/>
</dbReference>
<dbReference type="STRING" id="869212.Turpa_3990"/>
<organism evidence="4 5">
    <name type="scientific">Turneriella parva (strain ATCC BAA-1111 / DSM 21527 / NCTC 11395 / H)</name>
    <name type="common">Leptospira parva</name>
    <dbReference type="NCBI Taxonomy" id="869212"/>
    <lineage>
        <taxon>Bacteria</taxon>
        <taxon>Pseudomonadati</taxon>
        <taxon>Spirochaetota</taxon>
        <taxon>Spirochaetia</taxon>
        <taxon>Leptospirales</taxon>
        <taxon>Leptospiraceae</taxon>
        <taxon>Turneriella</taxon>
    </lineage>
</organism>
<dbReference type="GO" id="GO:0016491">
    <property type="term" value="F:oxidoreductase activity"/>
    <property type="evidence" value="ECO:0007669"/>
    <property type="project" value="UniProtKB-KW"/>
</dbReference>
<dbReference type="KEGG" id="tpx:Turpa_3990"/>
<comment type="similarity">
    <text evidence="2">Belongs to the short-chain dehydrogenases/reductases (SDR) family.</text>
</comment>
<dbReference type="Gene3D" id="3.40.50.720">
    <property type="entry name" value="NAD(P)-binding Rossmann-like Domain"/>
    <property type="match status" value="1"/>
</dbReference>